<feature type="non-terminal residue" evidence="3">
    <location>
        <position position="131"/>
    </location>
</feature>
<name>A0A0A1XKH4_ZEUCU</name>
<evidence type="ECO:0000256" key="2">
    <source>
        <dbReference type="SAM" id="SignalP"/>
    </source>
</evidence>
<accession>A0A0A1XKH4</accession>
<feature type="compositionally biased region" description="Basic and acidic residues" evidence="1">
    <location>
        <begin position="55"/>
        <end position="69"/>
    </location>
</feature>
<evidence type="ECO:0000313" key="3">
    <source>
        <dbReference type="EMBL" id="JAD11370.1"/>
    </source>
</evidence>
<proteinExistence type="predicted"/>
<reference evidence="3" key="2">
    <citation type="journal article" date="2015" name="Gigascience">
        <title>Reconstructing a comprehensive transcriptome assembly of a white-pupal translocated strain of the pest fruit fly Bactrocera cucurbitae.</title>
        <authorList>
            <person name="Sim S.B."/>
            <person name="Calla B."/>
            <person name="Hall B."/>
            <person name="DeRego T."/>
            <person name="Geib S.M."/>
        </authorList>
    </citation>
    <scope>NUCLEOTIDE SEQUENCE</scope>
</reference>
<feature type="compositionally biased region" description="Low complexity" evidence="1">
    <location>
        <begin position="118"/>
        <end position="131"/>
    </location>
</feature>
<protein>
    <submittedName>
        <fullName evidence="3">Uncharacterized protein</fullName>
    </submittedName>
</protein>
<reference evidence="3" key="1">
    <citation type="submission" date="2014-11" db="EMBL/GenBank/DDBJ databases">
        <authorList>
            <person name="Geib S."/>
        </authorList>
    </citation>
    <scope>NUCLEOTIDE SEQUENCE</scope>
</reference>
<feature type="signal peptide" evidence="2">
    <location>
        <begin position="1"/>
        <end position="21"/>
    </location>
</feature>
<feature type="region of interest" description="Disordered" evidence="1">
    <location>
        <begin position="45"/>
        <end position="131"/>
    </location>
</feature>
<organism evidence="3">
    <name type="scientific">Zeugodacus cucurbitae</name>
    <name type="common">Melon fruit fly</name>
    <name type="synonym">Bactrocera cucurbitae</name>
    <dbReference type="NCBI Taxonomy" id="28588"/>
    <lineage>
        <taxon>Eukaryota</taxon>
        <taxon>Metazoa</taxon>
        <taxon>Ecdysozoa</taxon>
        <taxon>Arthropoda</taxon>
        <taxon>Hexapoda</taxon>
        <taxon>Insecta</taxon>
        <taxon>Pterygota</taxon>
        <taxon>Neoptera</taxon>
        <taxon>Endopterygota</taxon>
        <taxon>Diptera</taxon>
        <taxon>Brachycera</taxon>
        <taxon>Muscomorpha</taxon>
        <taxon>Tephritoidea</taxon>
        <taxon>Tephritidae</taxon>
        <taxon>Zeugodacus</taxon>
        <taxon>Zeugodacus</taxon>
    </lineage>
</organism>
<feature type="compositionally biased region" description="Polar residues" evidence="1">
    <location>
        <begin position="70"/>
        <end position="112"/>
    </location>
</feature>
<evidence type="ECO:0000256" key="1">
    <source>
        <dbReference type="SAM" id="MobiDB-lite"/>
    </source>
</evidence>
<keyword evidence="2" id="KW-0732">Signal</keyword>
<sequence>MILRQYCIFCIILLSQKYIVGTVPVYNSSAGNAAKIKESTQFMNPVKADTSNNRILDKSDNEYKSETNRTESSSLSTATKLLQKQPITVPTSNLSNSDNASTNKTTPSNETPTDADESSSNTNSRKISSQN</sequence>
<dbReference type="AlphaFoldDB" id="A0A0A1XKH4"/>
<dbReference type="EMBL" id="GBXI01002922">
    <property type="protein sequence ID" value="JAD11370.1"/>
    <property type="molecule type" value="Transcribed_RNA"/>
</dbReference>
<feature type="chain" id="PRO_5001994858" evidence="2">
    <location>
        <begin position="22"/>
        <end position="131"/>
    </location>
</feature>
<gene>
    <name evidence="3" type="ORF">g.15435</name>
</gene>
<feature type="compositionally biased region" description="Polar residues" evidence="1">
    <location>
        <begin position="45"/>
        <end position="54"/>
    </location>
</feature>